<accession>A0A7Y0KCN2</accession>
<dbReference type="Proteomes" id="UP000588491">
    <property type="component" value="Unassembled WGS sequence"/>
</dbReference>
<dbReference type="EMBL" id="JABBPK010000001">
    <property type="protein sequence ID" value="NMO79810.1"/>
    <property type="molecule type" value="Genomic_DNA"/>
</dbReference>
<keyword evidence="1" id="KW-0812">Transmembrane</keyword>
<name>A0A7Y0KCN2_9BACI</name>
<keyword evidence="1" id="KW-0472">Membrane</keyword>
<keyword evidence="1" id="KW-1133">Transmembrane helix</keyword>
<evidence type="ECO:0000313" key="2">
    <source>
        <dbReference type="EMBL" id="NMO79810.1"/>
    </source>
</evidence>
<gene>
    <name evidence="2" type="ORF">HHU08_23065</name>
</gene>
<dbReference type="RefSeq" id="WP_169189420.1">
    <property type="nucleotide sequence ID" value="NZ_JABBPK010000001.1"/>
</dbReference>
<organism evidence="2 3">
    <name type="scientific">Niallia alba</name>
    <dbReference type="NCBI Taxonomy" id="2729105"/>
    <lineage>
        <taxon>Bacteria</taxon>
        <taxon>Bacillati</taxon>
        <taxon>Bacillota</taxon>
        <taxon>Bacilli</taxon>
        <taxon>Bacillales</taxon>
        <taxon>Bacillaceae</taxon>
        <taxon>Niallia</taxon>
    </lineage>
</organism>
<feature type="transmembrane region" description="Helical" evidence="1">
    <location>
        <begin position="145"/>
        <end position="167"/>
    </location>
</feature>
<feature type="transmembrane region" description="Helical" evidence="1">
    <location>
        <begin position="62"/>
        <end position="83"/>
    </location>
</feature>
<feature type="transmembrane region" description="Helical" evidence="1">
    <location>
        <begin position="30"/>
        <end position="50"/>
    </location>
</feature>
<reference evidence="2 3" key="1">
    <citation type="submission" date="2020-04" db="EMBL/GenBank/DDBJ databases">
        <title>Bacillus sp. UniB3 isolated from commercial digestive syrup.</title>
        <authorList>
            <person name="Thorat V."/>
            <person name="Kirdat K."/>
            <person name="Tiwarekar B."/>
            <person name="Yadav A."/>
        </authorList>
    </citation>
    <scope>NUCLEOTIDE SEQUENCE [LARGE SCALE GENOMIC DNA]</scope>
    <source>
        <strain evidence="2 3">UniB3</strain>
    </source>
</reference>
<keyword evidence="3" id="KW-1185">Reference proteome</keyword>
<feature type="transmembrane region" description="Helical" evidence="1">
    <location>
        <begin position="95"/>
        <end position="125"/>
    </location>
</feature>
<evidence type="ECO:0000256" key="1">
    <source>
        <dbReference type="SAM" id="Phobius"/>
    </source>
</evidence>
<sequence length="172" mass="19547">MFVKFADKGINNQKSVFPIRKAAILNTAKYICYAIPVLFLAYIYLAAIQTNVPFLQYIEQNPFITILFVIAMIQPFVSLAIGLGMRSFVKHSPFVLWSFIILAAAELLMGNILVCVLIIWGLISFRKQSSNRKNRADEISRSNSIYLFFGLSAFLFFLSIICIWAFLRISGI</sequence>
<dbReference type="AlphaFoldDB" id="A0A7Y0KCN2"/>
<evidence type="ECO:0000313" key="3">
    <source>
        <dbReference type="Proteomes" id="UP000588491"/>
    </source>
</evidence>
<protein>
    <submittedName>
        <fullName evidence="2">Uncharacterized protein</fullName>
    </submittedName>
</protein>
<proteinExistence type="predicted"/>
<comment type="caution">
    <text evidence="2">The sequence shown here is derived from an EMBL/GenBank/DDBJ whole genome shotgun (WGS) entry which is preliminary data.</text>
</comment>